<feature type="transmembrane region" description="Helical" evidence="1">
    <location>
        <begin position="12"/>
        <end position="31"/>
    </location>
</feature>
<keyword evidence="1" id="KW-0472">Membrane</keyword>
<feature type="transmembrane region" description="Helical" evidence="1">
    <location>
        <begin position="51"/>
        <end position="68"/>
    </location>
</feature>
<keyword evidence="1" id="KW-0812">Transmembrane</keyword>
<dbReference type="OrthoDB" id="3416461at2"/>
<gene>
    <name evidence="2" type="ORF">FKR81_42380</name>
</gene>
<organism evidence="2 3">
    <name type="scientific">Lentzea tibetensis</name>
    <dbReference type="NCBI Taxonomy" id="2591470"/>
    <lineage>
        <taxon>Bacteria</taxon>
        <taxon>Bacillati</taxon>
        <taxon>Actinomycetota</taxon>
        <taxon>Actinomycetes</taxon>
        <taxon>Pseudonocardiales</taxon>
        <taxon>Pseudonocardiaceae</taxon>
        <taxon>Lentzea</taxon>
    </lineage>
</organism>
<protein>
    <submittedName>
        <fullName evidence="2">Uncharacterized protein</fullName>
    </submittedName>
</protein>
<reference evidence="2 3" key="1">
    <citation type="submission" date="2019-07" db="EMBL/GenBank/DDBJ databases">
        <title>Lentzea xizangensis sp. nov., isolated from Qinghai-Tibetan Plateau Soils.</title>
        <authorList>
            <person name="Huang J."/>
        </authorList>
    </citation>
    <scope>NUCLEOTIDE SEQUENCE [LARGE SCALE GENOMIC DNA]</scope>
    <source>
        <strain evidence="2 3">FXJ1.1311</strain>
    </source>
</reference>
<evidence type="ECO:0000313" key="3">
    <source>
        <dbReference type="Proteomes" id="UP000316639"/>
    </source>
</evidence>
<feature type="transmembrane region" description="Helical" evidence="1">
    <location>
        <begin position="202"/>
        <end position="221"/>
    </location>
</feature>
<proteinExistence type="predicted"/>
<evidence type="ECO:0000313" key="2">
    <source>
        <dbReference type="EMBL" id="TWP43517.1"/>
    </source>
</evidence>
<sequence length="437" mass="45804">MTARILKVEFRRSTALPLAALIGGLGAAMMYATLRGWGGRWMTAALWQREYLFILLPFGLGAGAWQARRESLSKVGELFASTARPRWRRVIPTASALGIAACVGYLAMFAAAAAQVAGVATYFTSAIALVVAIGTLAMVTAVWLGFAIGVLSPSPFTAPVLIVVGLTAFLRLLPGEGKAAPLTLMLSRPSDDFSKISPSVHIGQFVWLAALTAAALVLVGASGPQRRILAAAPTLLGLLATLTILPGEREDIAVPDQDAVALVCTQDEPMICVSKVHESTLPDVRTPARDALSVLAAKLPDGPTSAVEATVPWQDTRAQSAQPGVLPMDVEVDSRGRLAMTSGELRAQLVDGAGTRPCAYILAQPDRNVHVRHHAARTVVGAWLLGAPPPSTSGELVLKSYAALQALSADEQRSRVVAMRAAAATCDGSDLLDVLAK</sequence>
<evidence type="ECO:0000256" key="1">
    <source>
        <dbReference type="SAM" id="Phobius"/>
    </source>
</evidence>
<feature type="transmembrane region" description="Helical" evidence="1">
    <location>
        <begin position="120"/>
        <end position="144"/>
    </location>
</feature>
<accession>A0A563EEJ4</accession>
<comment type="caution">
    <text evidence="2">The sequence shown here is derived from an EMBL/GenBank/DDBJ whole genome shotgun (WGS) entry which is preliminary data.</text>
</comment>
<feature type="transmembrane region" description="Helical" evidence="1">
    <location>
        <begin position="156"/>
        <end position="173"/>
    </location>
</feature>
<feature type="transmembrane region" description="Helical" evidence="1">
    <location>
        <begin position="228"/>
        <end position="247"/>
    </location>
</feature>
<keyword evidence="1" id="KW-1133">Transmembrane helix</keyword>
<keyword evidence="3" id="KW-1185">Reference proteome</keyword>
<dbReference type="RefSeq" id="WP_146361154.1">
    <property type="nucleotide sequence ID" value="NZ_VOBR01000063.1"/>
</dbReference>
<dbReference type="Proteomes" id="UP000316639">
    <property type="component" value="Unassembled WGS sequence"/>
</dbReference>
<feature type="transmembrane region" description="Helical" evidence="1">
    <location>
        <begin position="89"/>
        <end position="114"/>
    </location>
</feature>
<dbReference type="AlphaFoldDB" id="A0A563EEJ4"/>
<name>A0A563EEJ4_9PSEU</name>
<dbReference type="EMBL" id="VOBR01000063">
    <property type="protein sequence ID" value="TWP43517.1"/>
    <property type="molecule type" value="Genomic_DNA"/>
</dbReference>